<evidence type="ECO:0000259" key="9">
    <source>
        <dbReference type="SMART" id="SM00738"/>
    </source>
</evidence>
<evidence type="ECO:0000256" key="2">
    <source>
        <dbReference type="ARBA" id="ARBA00022814"/>
    </source>
</evidence>
<comment type="similarity">
    <text evidence="5 7">Belongs to the NusG family.</text>
</comment>
<dbReference type="GO" id="GO:0005829">
    <property type="term" value="C:cytosol"/>
    <property type="evidence" value="ECO:0007669"/>
    <property type="project" value="TreeGrafter"/>
</dbReference>
<gene>
    <name evidence="5 11" type="primary">nusG</name>
    <name evidence="11" type="ORF">EXT02_01700</name>
</gene>
<dbReference type="InterPro" id="IPR010216">
    <property type="entry name" value="Transcrpt_antiterm_NusG_myco"/>
</dbReference>
<dbReference type="NCBIfam" id="TIGR01956">
    <property type="entry name" value="NusG_myco"/>
    <property type="match status" value="1"/>
</dbReference>
<dbReference type="PRINTS" id="PR00338">
    <property type="entry name" value="NUSGTNSCPFCT"/>
</dbReference>
<dbReference type="GO" id="GO:0031564">
    <property type="term" value="P:transcription antitermination"/>
    <property type="evidence" value="ECO:0007669"/>
    <property type="project" value="UniProtKB-UniRule"/>
</dbReference>
<sequence>MNKTEKQIKETQAQEQQDQEKDSQNTCHLKWYIAQTYSGYENVVKDDLLRRVESIGIGDLVSNVLSPKEEYYETRLDGKKVKKERKMYPGYVFIQMMITDRSWFVVRNTPRITGFLGSSGMGSKPVPLSENEINPVLLKMGIINKPDYKNFIGKKVEIISGSFSGQIGQVSSIDDDREKMTVEVDLFGRATPVEISFNDFKEIS</sequence>
<dbReference type="PANTHER" id="PTHR30265:SF2">
    <property type="entry name" value="TRANSCRIPTION TERMINATION_ANTITERMINATION PROTEIN NUSG"/>
    <property type="match status" value="1"/>
</dbReference>
<name>A0A4P6M924_9MOLU</name>
<protein>
    <recommendedName>
        <fullName evidence="5 6">Transcription termination/antitermination protein NusG</fullName>
    </recommendedName>
</protein>
<accession>A0A4P6M924</accession>
<evidence type="ECO:0000313" key="12">
    <source>
        <dbReference type="Proteomes" id="UP000289726"/>
    </source>
</evidence>
<dbReference type="RefSeq" id="WP_011160629.1">
    <property type="nucleotide sequence ID" value="NZ_CP035949.1"/>
</dbReference>
<dbReference type="SUPFAM" id="SSF82679">
    <property type="entry name" value="N-utilization substance G protein NusG, N-terminal domain"/>
    <property type="match status" value="1"/>
</dbReference>
<proteinExistence type="inferred from homology"/>
<dbReference type="InterPro" id="IPR036735">
    <property type="entry name" value="NGN_dom_sf"/>
</dbReference>
<feature type="domain" description="KOW" evidence="10">
    <location>
        <begin position="149"/>
        <end position="176"/>
    </location>
</feature>
<dbReference type="InterPro" id="IPR008991">
    <property type="entry name" value="Translation_prot_SH3-like_sf"/>
</dbReference>
<evidence type="ECO:0000256" key="3">
    <source>
        <dbReference type="ARBA" id="ARBA00023015"/>
    </source>
</evidence>
<dbReference type="AlphaFoldDB" id="A0A4P6M924"/>
<dbReference type="SMART" id="SM00738">
    <property type="entry name" value="NGN"/>
    <property type="match status" value="1"/>
</dbReference>
<reference evidence="11 12" key="1">
    <citation type="submission" date="2019-02" db="EMBL/GenBank/DDBJ databases">
        <title>Draft Genome Sequence of Maize Bushy Stunt-like Phytoplasma group 16SrI-B (Aster yellows) in South Africa.</title>
        <authorList>
            <person name="Coetzee B."/>
            <person name="Douglas-Smit N."/>
            <person name="Maree H.J."/>
            <person name="Burger J.T."/>
            <person name="Kruger K."/>
            <person name="Pietersen G."/>
        </authorList>
    </citation>
    <scope>NUCLEOTIDE SEQUENCE [LARGE SCALE GENOMIC DNA]</scope>
    <source>
        <strain evidence="11 12">De Villa</strain>
    </source>
</reference>
<feature type="region of interest" description="Disordered" evidence="8">
    <location>
        <begin position="1"/>
        <end position="21"/>
    </location>
</feature>
<keyword evidence="12" id="KW-1185">Reference proteome</keyword>
<dbReference type="SUPFAM" id="SSF50104">
    <property type="entry name" value="Translation proteins SH3-like domain"/>
    <property type="match status" value="1"/>
</dbReference>
<dbReference type="PANTHER" id="PTHR30265">
    <property type="entry name" value="RHO-INTERACTING TRANSCRIPTION TERMINATION FACTOR NUSG"/>
    <property type="match status" value="1"/>
</dbReference>
<dbReference type="Pfam" id="PF00467">
    <property type="entry name" value="KOW"/>
    <property type="match status" value="1"/>
</dbReference>
<dbReference type="Pfam" id="PF02357">
    <property type="entry name" value="NusG"/>
    <property type="match status" value="1"/>
</dbReference>
<evidence type="ECO:0000256" key="1">
    <source>
        <dbReference type="ARBA" id="ARBA00022472"/>
    </source>
</evidence>
<evidence type="ECO:0000256" key="4">
    <source>
        <dbReference type="ARBA" id="ARBA00023163"/>
    </source>
</evidence>
<dbReference type="CDD" id="cd09891">
    <property type="entry name" value="NGN_Bact_1"/>
    <property type="match status" value="1"/>
</dbReference>
<keyword evidence="1 5" id="KW-0806">Transcription termination</keyword>
<evidence type="ECO:0000256" key="8">
    <source>
        <dbReference type="SAM" id="MobiDB-lite"/>
    </source>
</evidence>
<organism evidence="11 12">
    <name type="scientific">'Catharanthus roseus' aster yellows phytoplasma</name>
    <dbReference type="NCBI Taxonomy" id="1193712"/>
    <lineage>
        <taxon>Bacteria</taxon>
        <taxon>Bacillati</taxon>
        <taxon>Mycoplasmatota</taxon>
        <taxon>Mollicutes</taxon>
        <taxon>Acholeplasmatales</taxon>
        <taxon>Acholeplasmataceae</taxon>
        <taxon>Candidatus Phytoplasma</taxon>
        <taxon>16SrI (Aster yellows group)</taxon>
    </lineage>
</organism>
<dbReference type="InterPro" id="IPR015869">
    <property type="entry name" value="Transcrpt_antiterm_NusG_bac_CS"/>
</dbReference>
<dbReference type="InterPro" id="IPR001062">
    <property type="entry name" value="Transcrpt_antiterm_NusG"/>
</dbReference>
<dbReference type="InterPro" id="IPR043425">
    <property type="entry name" value="NusG-like"/>
</dbReference>
<evidence type="ECO:0000256" key="7">
    <source>
        <dbReference type="RuleBase" id="RU000538"/>
    </source>
</evidence>
<keyword evidence="3 5" id="KW-0805">Transcription regulation</keyword>
<evidence type="ECO:0000256" key="6">
    <source>
        <dbReference type="NCBIfam" id="TIGR01956"/>
    </source>
</evidence>
<keyword evidence="4 5" id="KW-0804">Transcription</keyword>
<dbReference type="PROSITE" id="PS01014">
    <property type="entry name" value="NUSG"/>
    <property type="match status" value="1"/>
</dbReference>
<dbReference type="CDD" id="cd06091">
    <property type="entry name" value="KOW_NusG"/>
    <property type="match status" value="1"/>
</dbReference>
<dbReference type="GO" id="GO:0032784">
    <property type="term" value="P:regulation of DNA-templated transcription elongation"/>
    <property type="evidence" value="ECO:0007669"/>
    <property type="project" value="InterPro"/>
</dbReference>
<dbReference type="Gene3D" id="2.30.30.30">
    <property type="match status" value="1"/>
</dbReference>
<dbReference type="Proteomes" id="UP000289726">
    <property type="component" value="Chromosome"/>
</dbReference>
<dbReference type="Gene3D" id="3.30.70.940">
    <property type="entry name" value="NusG, N-terminal domain"/>
    <property type="match status" value="1"/>
</dbReference>
<dbReference type="EMBL" id="CP035949">
    <property type="protein sequence ID" value="QBF23899.1"/>
    <property type="molecule type" value="Genomic_DNA"/>
</dbReference>
<dbReference type="HAMAP" id="MF_00948">
    <property type="entry name" value="NusG"/>
    <property type="match status" value="1"/>
</dbReference>
<dbReference type="NCBIfam" id="TIGR00922">
    <property type="entry name" value="nusG"/>
    <property type="match status" value="1"/>
</dbReference>
<evidence type="ECO:0000259" key="10">
    <source>
        <dbReference type="SMART" id="SM00739"/>
    </source>
</evidence>
<dbReference type="GO" id="GO:0006354">
    <property type="term" value="P:DNA-templated transcription elongation"/>
    <property type="evidence" value="ECO:0007669"/>
    <property type="project" value="UniProtKB-UniRule"/>
</dbReference>
<comment type="function">
    <text evidence="5 7">Participates in transcription elongation, termination and antitermination.</text>
</comment>
<dbReference type="InterPro" id="IPR006645">
    <property type="entry name" value="NGN-like_dom"/>
</dbReference>
<dbReference type="GO" id="GO:0006353">
    <property type="term" value="P:DNA-templated transcription termination"/>
    <property type="evidence" value="ECO:0007669"/>
    <property type="project" value="UniProtKB-UniRule"/>
</dbReference>
<feature type="domain" description="NusG-like N-terminal" evidence="9">
    <location>
        <begin position="28"/>
        <end position="140"/>
    </location>
</feature>
<dbReference type="SMART" id="SM00739">
    <property type="entry name" value="KOW"/>
    <property type="match status" value="1"/>
</dbReference>
<dbReference type="InterPro" id="IPR005824">
    <property type="entry name" value="KOW"/>
</dbReference>
<keyword evidence="2 5" id="KW-0889">Transcription antitermination</keyword>
<evidence type="ECO:0000313" key="11">
    <source>
        <dbReference type="EMBL" id="QBF23899.1"/>
    </source>
</evidence>
<dbReference type="InterPro" id="IPR014722">
    <property type="entry name" value="Rib_uL2_dom2"/>
</dbReference>
<evidence type="ECO:0000256" key="5">
    <source>
        <dbReference type="HAMAP-Rule" id="MF_00948"/>
    </source>
</evidence>
<dbReference type="InterPro" id="IPR047050">
    <property type="entry name" value="NGN"/>
</dbReference>